<dbReference type="InterPro" id="IPR002523">
    <property type="entry name" value="MgTranspt_CorA/ZnTranspt_ZntB"/>
</dbReference>
<dbReference type="EMBL" id="MHHS01000031">
    <property type="protein sequence ID" value="OGY36660.1"/>
    <property type="molecule type" value="Genomic_DNA"/>
</dbReference>
<evidence type="ECO:0000313" key="2">
    <source>
        <dbReference type="EMBL" id="OGY36660.1"/>
    </source>
</evidence>
<dbReference type="GO" id="GO:0046873">
    <property type="term" value="F:metal ion transmembrane transporter activity"/>
    <property type="evidence" value="ECO:0007669"/>
    <property type="project" value="InterPro"/>
</dbReference>
<dbReference type="SUPFAM" id="SSF143865">
    <property type="entry name" value="CorA soluble domain-like"/>
    <property type="match status" value="1"/>
</dbReference>
<reference evidence="2 3" key="1">
    <citation type="journal article" date="2016" name="Nat. Commun.">
        <title>Thousands of microbial genomes shed light on interconnected biogeochemical processes in an aquifer system.</title>
        <authorList>
            <person name="Anantharaman K."/>
            <person name="Brown C.T."/>
            <person name="Hug L.A."/>
            <person name="Sharon I."/>
            <person name="Castelle C.J."/>
            <person name="Probst A.J."/>
            <person name="Thomas B.C."/>
            <person name="Singh A."/>
            <person name="Wilkins M.J."/>
            <person name="Karaoz U."/>
            <person name="Brodie E.L."/>
            <person name="Williams K.H."/>
            <person name="Hubbard S.S."/>
            <person name="Banfield J.F."/>
        </authorList>
    </citation>
    <scope>NUCLEOTIDE SEQUENCE [LARGE SCALE GENOMIC DNA]</scope>
</reference>
<sequence>MKQSVTIKKITWDYIFSPSREDSAGIIREAGISALDAEYITQSDQGPQCIVRPEYKIILLQLPVRNSTTKSIEIHAIRYIIYQHCLATITDQKIPVLENLFAEIKANDAPYAHKGLTPLSLAFLLIDRLNESTLKKVHHVFKRVEIAEDAVFHGNERKMVEEIAVLSRDVLDLHRVALPQKGLFQGLHRQYAFTIPEQDALARVQHQSEQLWNTLQVLHSSMQELRSTNDSLLQHQENELLRMIFSYSIITIPLLALVNEFNPHRAGATYIDVILFWGIVLFLIILLFALFARARKRRVL</sequence>
<dbReference type="Gene3D" id="1.20.58.340">
    <property type="entry name" value="Magnesium transport protein CorA, transmembrane region"/>
    <property type="match status" value="1"/>
</dbReference>
<dbReference type="InterPro" id="IPR045861">
    <property type="entry name" value="CorA_cytoplasmic_dom"/>
</dbReference>
<comment type="caution">
    <text evidence="2">The sequence shown here is derived from an EMBL/GenBank/DDBJ whole genome shotgun (WGS) entry which is preliminary data.</text>
</comment>
<dbReference type="GO" id="GO:0016020">
    <property type="term" value="C:membrane"/>
    <property type="evidence" value="ECO:0007669"/>
    <property type="project" value="InterPro"/>
</dbReference>
<evidence type="ECO:0000256" key="1">
    <source>
        <dbReference type="SAM" id="Phobius"/>
    </source>
</evidence>
<name>A0A1G1XAP8_9BACT</name>
<dbReference type="AlphaFoldDB" id="A0A1G1XAP8"/>
<organism evidence="2 3">
    <name type="scientific">Candidatus Andersenbacteria bacterium RIFCSPHIGHO2_12_FULL_45_11b</name>
    <dbReference type="NCBI Taxonomy" id="1797282"/>
    <lineage>
        <taxon>Bacteria</taxon>
        <taxon>Candidatus Anderseniibacteriota</taxon>
    </lineage>
</organism>
<dbReference type="Proteomes" id="UP000177941">
    <property type="component" value="Unassembled WGS sequence"/>
</dbReference>
<dbReference type="Gene3D" id="3.30.460.20">
    <property type="entry name" value="CorA soluble domain-like"/>
    <property type="match status" value="1"/>
</dbReference>
<feature type="transmembrane region" description="Helical" evidence="1">
    <location>
        <begin position="240"/>
        <end position="258"/>
    </location>
</feature>
<accession>A0A1G1XAP8</accession>
<keyword evidence="1" id="KW-0812">Transmembrane</keyword>
<evidence type="ECO:0008006" key="4">
    <source>
        <dbReference type="Google" id="ProtNLM"/>
    </source>
</evidence>
<keyword evidence="1" id="KW-0472">Membrane</keyword>
<dbReference type="Pfam" id="PF01544">
    <property type="entry name" value="CorA"/>
    <property type="match status" value="1"/>
</dbReference>
<evidence type="ECO:0000313" key="3">
    <source>
        <dbReference type="Proteomes" id="UP000177941"/>
    </source>
</evidence>
<keyword evidence="1" id="KW-1133">Transmembrane helix</keyword>
<gene>
    <name evidence="2" type="ORF">A3E36_04510</name>
</gene>
<proteinExistence type="predicted"/>
<feature type="transmembrane region" description="Helical" evidence="1">
    <location>
        <begin position="270"/>
        <end position="292"/>
    </location>
</feature>
<protein>
    <recommendedName>
        <fullName evidence="4">Magnesium transporter CorA</fullName>
    </recommendedName>
</protein>